<dbReference type="CDD" id="cd00637">
    <property type="entry name" value="7tm_classA_rhodopsin-like"/>
    <property type="match status" value="1"/>
</dbReference>
<dbReference type="PANTHER" id="PTHR23017:SF19">
    <property type="entry name" value="7TM GPCR SERPENTINE RECEPTOR CLASS X (SRX) DOMAIN-CONTAINING PROTEIN"/>
    <property type="match status" value="1"/>
</dbReference>
<dbReference type="EMBL" id="CP090895">
    <property type="protein sequence ID" value="ULT88192.1"/>
    <property type="molecule type" value="Genomic_DNA"/>
</dbReference>
<feature type="region of interest" description="Disordered" evidence="1">
    <location>
        <begin position="1"/>
        <end position="90"/>
    </location>
</feature>
<keyword evidence="2" id="KW-0812">Transmembrane</keyword>
<dbReference type="Pfam" id="PF10328">
    <property type="entry name" value="7TM_GPCR_Srx"/>
    <property type="match status" value="1"/>
</dbReference>
<proteinExistence type="predicted"/>
<keyword evidence="2" id="KW-1133">Transmembrane helix</keyword>
<feature type="transmembrane region" description="Helical" evidence="2">
    <location>
        <begin position="181"/>
        <end position="200"/>
    </location>
</feature>
<dbReference type="SUPFAM" id="SSF81321">
    <property type="entry name" value="Family A G protein-coupled receptor-like"/>
    <property type="match status" value="1"/>
</dbReference>
<evidence type="ECO:0000313" key="5">
    <source>
        <dbReference type="Proteomes" id="UP000827892"/>
    </source>
</evidence>
<feature type="transmembrane region" description="Helical" evidence="2">
    <location>
        <begin position="97"/>
        <end position="117"/>
    </location>
</feature>
<dbReference type="InterPro" id="IPR019430">
    <property type="entry name" value="7TM_GPCR_serpentine_rcpt_Srx"/>
</dbReference>
<reference evidence="4 5" key="1">
    <citation type="submission" date="2022-02" db="EMBL/GenBank/DDBJ databases">
        <title>Chromosome-level reference genomes for two strains of Caenorhabditis briggsae: an improved platform for comparative genomics.</title>
        <authorList>
            <person name="Stevens L."/>
            <person name="Andersen E.C."/>
        </authorList>
    </citation>
    <scope>NUCLEOTIDE SEQUENCE [LARGE SCALE GENOMIC DNA]</scope>
    <source>
        <strain evidence="4">QX1410_ONT</strain>
        <tissue evidence="4">Whole-organism</tissue>
    </source>
</reference>
<dbReference type="SUPFAM" id="SSF101447">
    <property type="entry name" value="Formin homology 2 domain (FH2 domain)"/>
    <property type="match status" value="1"/>
</dbReference>
<evidence type="ECO:0000256" key="2">
    <source>
        <dbReference type="SAM" id="Phobius"/>
    </source>
</evidence>
<feature type="compositionally biased region" description="Basic and acidic residues" evidence="1">
    <location>
        <begin position="67"/>
        <end position="80"/>
    </location>
</feature>
<gene>
    <name evidence="4" type="ORF">L3Y34_007415</name>
</gene>
<keyword evidence="2" id="KW-0472">Membrane</keyword>
<feature type="transmembrane region" description="Helical" evidence="2">
    <location>
        <begin position="284"/>
        <end position="302"/>
    </location>
</feature>
<feature type="compositionally biased region" description="Basic residues" evidence="1">
    <location>
        <begin position="57"/>
        <end position="66"/>
    </location>
</feature>
<dbReference type="Gene3D" id="1.20.1070.10">
    <property type="entry name" value="Rhodopsin 7-helix transmembrane proteins"/>
    <property type="match status" value="1"/>
</dbReference>
<organism evidence="4 5">
    <name type="scientific">Caenorhabditis briggsae</name>
    <dbReference type="NCBI Taxonomy" id="6238"/>
    <lineage>
        <taxon>Eukaryota</taxon>
        <taxon>Metazoa</taxon>
        <taxon>Ecdysozoa</taxon>
        <taxon>Nematoda</taxon>
        <taxon>Chromadorea</taxon>
        <taxon>Rhabditida</taxon>
        <taxon>Rhabditina</taxon>
        <taxon>Rhabditomorpha</taxon>
        <taxon>Rhabditoidea</taxon>
        <taxon>Rhabditidae</taxon>
        <taxon>Peloderinae</taxon>
        <taxon>Caenorhabditis</taxon>
    </lineage>
</organism>
<feature type="transmembrane region" description="Helical" evidence="2">
    <location>
        <begin position="253"/>
        <end position="272"/>
    </location>
</feature>
<sequence>MGDQYLCLDQVKVDGNLPPPPPSKAGAPKPNIPPPPPPPPPKFSQPPPPPPTIPSPKSHREKSKSKNRIDNRSSSRKESSEGMTPDSAFEEEGHRPMVRFIIAITNGLFLIVLTVLSKTTEYTMNTVEPAVSSQPSRAIVTLTIFLISLTGLVGNFAVFMYATNLKILQNSFGRLSASQSFAEAVLCAVFLGFYCPMVLFDLSNFKEISSHVGLILLFCYDVCIFSHFFIAVNRLCAISFPIGYNKIFSEKNTRILIALSYLFPCFTSIYMHLANDCLLPYVDFGWYFGVNTSANCDIIRFYVDFCKDFGVVAVIAVVDVVTIVMIKVTSPETAHPVSIFLCTTVAWSLVHTIDPLVLILFNREFRNLLMKNPMRWSSNNSNNRVETR</sequence>
<dbReference type="Proteomes" id="UP000827892">
    <property type="component" value="Chromosome V"/>
</dbReference>
<evidence type="ECO:0000259" key="3">
    <source>
        <dbReference type="Pfam" id="PF10328"/>
    </source>
</evidence>
<accession>A0AAE9A2F7</accession>
<dbReference type="AlphaFoldDB" id="A0AAE9A2F7"/>
<name>A0AAE9A2F7_CAEBR</name>
<feature type="transmembrane region" description="Helical" evidence="2">
    <location>
        <begin position="338"/>
        <end position="361"/>
    </location>
</feature>
<feature type="compositionally biased region" description="Pro residues" evidence="1">
    <location>
        <begin position="30"/>
        <end position="54"/>
    </location>
</feature>
<feature type="transmembrane region" description="Helical" evidence="2">
    <location>
        <begin position="309"/>
        <end position="326"/>
    </location>
</feature>
<feature type="transmembrane region" description="Helical" evidence="2">
    <location>
        <begin position="137"/>
        <end position="161"/>
    </location>
</feature>
<evidence type="ECO:0000313" key="4">
    <source>
        <dbReference type="EMBL" id="ULT88192.1"/>
    </source>
</evidence>
<protein>
    <recommendedName>
        <fullName evidence="3">7TM GPCR serpentine receptor class x (Srx) domain-containing protein</fullName>
    </recommendedName>
</protein>
<evidence type="ECO:0000256" key="1">
    <source>
        <dbReference type="SAM" id="MobiDB-lite"/>
    </source>
</evidence>
<dbReference type="PANTHER" id="PTHR23017">
    <property type="entry name" value="SERPENTINE RECEPTOR, CLASS X"/>
    <property type="match status" value="1"/>
</dbReference>
<feature type="transmembrane region" description="Helical" evidence="2">
    <location>
        <begin position="212"/>
        <end position="232"/>
    </location>
</feature>
<feature type="domain" description="7TM GPCR serpentine receptor class x (Srx)" evidence="3">
    <location>
        <begin position="145"/>
        <end position="332"/>
    </location>
</feature>